<gene>
    <name evidence="2" type="primary">P0426E02.19</name>
</gene>
<reference evidence="3" key="1">
    <citation type="journal article" date="2005" name="Nature">
        <title>The map-based sequence of the rice genome.</title>
        <authorList>
            <consortium name="International rice genome sequencing project (IRGSP)"/>
            <person name="Matsumoto T."/>
            <person name="Wu J."/>
            <person name="Kanamori H."/>
            <person name="Katayose Y."/>
            <person name="Fujisawa M."/>
            <person name="Namiki N."/>
            <person name="Mizuno H."/>
            <person name="Yamamoto K."/>
            <person name="Antonio B.A."/>
            <person name="Baba T."/>
            <person name="Sakata K."/>
            <person name="Nagamura Y."/>
            <person name="Aoki H."/>
            <person name="Arikawa K."/>
            <person name="Arita K."/>
            <person name="Bito T."/>
            <person name="Chiden Y."/>
            <person name="Fujitsuka N."/>
            <person name="Fukunaka R."/>
            <person name="Hamada M."/>
            <person name="Harada C."/>
            <person name="Hayashi A."/>
            <person name="Hijishita S."/>
            <person name="Honda M."/>
            <person name="Hosokawa S."/>
            <person name="Ichikawa Y."/>
            <person name="Idonuma A."/>
            <person name="Iijima M."/>
            <person name="Ikeda M."/>
            <person name="Ikeno M."/>
            <person name="Ito K."/>
            <person name="Ito S."/>
            <person name="Ito T."/>
            <person name="Ito Y."/>
            <person name="Ito Y."/>
            <person name="Iwabuchi A."/>
            <person name="Kamiya K."/>
            <person name="Karasawa W."/>
            <person name="Kurita K."/>
            <person name="Katagiri S."/>
            <person name="Kikuta A."/>
            <person name="Kobayashi H."/>
            <person name="Kobayashi N."/>
            <person name="Machita K."/>
            <person name="Maehara T."/>
            <person name="Masukawa M."/>
            <person name="Mizubayashi T."/>
            <person name="Mukai Y."/>
            <person name="Nagasaki H."/>
            <person name="Nagata Y."/>
            <person name="Naito S."/>
            <person name="Nakashima M."/>
            <person name="Nakama Y."/>
            <person name="Nakamichi Y."/>
            <person name="Nakamura M."/>
            <person name="Meguro A."/>
            <person name="Negishi M."/>
            <person name="Ohta I."/>
            <person name="Ohta T."/>
            <person name="Okamoto M."/>
            <person name="Ono N."/>
            <person name="Saji S."/>
            <person name="Sakaguchi M."/>
            <person name="Sakai K."/>
            <person name="Shibata M."/>
            <person name="Shimokawa T."/>
            <person name="Song J."/>
            <person name="Takazaki Y."/>
            <person name="Terasawa K."/>
            <person name="Tsugane M."/>
            <person name="Tsuji K."/>
            <person name="Ueda S."/>
            <person name="Waki K."/>
            <person name="Yamagata H."/>
            <person name="Yamamoto M."/>
            <person name="Yamamoto S."/>
            <person name="Yamane H."/>
            <person name="Yoshiki S."/>
            <person name="Yoshihara R."/>
            <person name="Yukawa K."/>
            <person name="Zhong H."/>
            <person name="Yano M."/>
            <person name="Yuan Q."/>
            <person name="Ouyang S."/>
            <person name="Liu J."/>
            <person name="Jones K.M."/>
            <person name="Gansberger K."/>
            <person name="Moffat K."/>
            <person name="Hill J."/>
            <person name="Bera J."/>
            <person name="Fadrosh D."/>
            <person name="Jin S."/>
            <person name="Johri S."/>
            <person name="Kim M."/>
            <person name="Overton L."/>
            <person name="Reardon M."/>
            <person name="Tsitrin T."/>
            <person name="Vuong H."/>
            <person name="Weaver B."/>
            <person name="Ciecko A."/>
            <person name="Tallon L."/>
            <person name="Jackson J."/>
            <person name="Pai G."/>
            <person name="Aken S.V."/>
            <person name="Utterback T."/>
            <person name="Reidmuller S."/>
            <person name="Feldblyum T."/>
            <person name="Hsiao J."/>
            <person name="Zismann V."/>
            <person name="Iobst S."/>
            <person name="de Vazeille A.R."/>
            <person name="Buell C.R."/>
            <person name="Ying K."/>
            <person name="Li Y."/>
            <person name="Lu T."/>
            <person name="Huang Y."/>
            <person name="Zhao Q."/>
            <person name="Feng Q."/>
            <person name="Zhang L."/>
            <person name="Zhu J."/>
            <person name="Weng Q."/>
            <person name="Mu J."/>
            <person name="Lu Y."/>
            <person name="Fan D."/>
            <person name="Liu Y."/>
            <person name="Guan J."/>
            <person name="Zhang Y."/>
            <person name="Yu S."/>
            <person name="Liu X."/>
            <person name="Zhang Y."/>
            <person name="Hong G."/>
            <person name="Han B."/>
            <person name="Choisne N."/>
            <person name="Demange N."/>
            <person name="Orjeda G."/>
            <person name="Samain S."/>
            <person name="Cattolico L."/>
            <person name="Pelletier E."/>
            <person name="Couloux A."/>
            <person name="Segurens B."/>
            <person name="Wincker P."/>
            <person name="D'Hont A."/>
            <person name="Scarpelli C."/>
            <person name="Weissenbach J."/>
            <person name="Salanoubat M."/>
            <person name="Quetier F."/>
            <person name="Yu Y."/>
            <person name="Kim H.R."/>
            <person name="Rambo T."/>
            <person name="Currie J."/>
            <person name="Collura K."/>
            <person name="Luo M."/>
            <person name="Yang T."/>
            <person name="Ammiraju J.S.S."/>
            <person name="Engler F."/>
            <person name="Soderlund C."/>
            <person name="Wing R.A."/>
            <person name="Palmer L.E."/>
            <person name="de la Bastide M."/>
            <person name="Spiegel L."/>
            <person name="Nascimento L."/>
            <person name="Zutavern T."/>
            <person name="O'Shaughnessy A."/>
            <person name="Dike S."/>
            <person name="Dedhia N."/>
            <person name="Preston R."/>
            <person name="Balija V."/>
            <person name="McCombie W.R."/>
            <person name="Chow T."/>
            <person name="Chen H."/>
            <person name="Chung M."/>
            <person name="Chen C."/>
            <person name="Shaw J."/>
            <person name="Wu H."/>
            <person name="Hsiao K."/>
            <person name="Chao Y."/>
            <person name="Chu M."/>
            <person name="Cheng C."/>
            <person name="Hour A."/>
            <person name="Lee P."/>
            <person name="Lin S."/>
            <person name="Lin Y."/>
            <person name="Liou J."/>
            <person name="Liu S."/>
            <person name="Hsing Y."/>
            <person name="Raghuvanshi S."/>
            <person name="Mohanty A."/>
            <person name="Bharti A.K."/>
            <person name="Gaur A."/>
            <person name="Gupta V."/>
            <person name="Kumar D."/>
            <person name="Ravi V."/>
            <person name="Vij S."/>
            <person name="Kapur A."/>
            <person name="Khurana P."/>
            <person name="Khurana P."/>
            <person name="Khurana J.P."/>
            <person name="Tyagi A.K."/>
            <person name="Gaikwad K."/>
            <person name="Singh A."/>
            <person name="Dalal V."/>
            <person name="Srivastava S."/>
            <person name="Dixit A."/>
            <person name="Pal A.K."/>
            <person name="Ghazi I.A."/>
            <person name="Yadav M."/>
            <person name="Pandit A."/>
            <person name="Bhargava A."/>
            <person name="Sureshbabu K."/>
            <person name="Batra K."/>
            <person name="Sharma T.R."/>
            <person name="Mohapatra T."/>
            <person name="Singh N.K."/>
            <person name="Messing J."/>
            <person name="Nelson A.B."/>
            <person name="Fuks G."/>
            <person name="Kavchok S."/>
            <person name="Keizer G."/>
            <person name="Linton E."/>
            <person name="Llaca V."/>
            <person name="Song R."/>
            <person name="Tanyolac B."/>
            <person name="Young S."/>
            <person name="Ho-Il K."/>
            <person name="Hahn J.H."/>
            <person name="Sangsakoo G."/>
            <person name="Vanavichit A."/>
            <person name="de Mattos Luiz.A.T."/>
            <person name="Zimmer P.D."/>
            <person name="Malone G."/>
            <person name="Dellagostin O."/>
            <person name="de Oliveira A.C."/>
            <person name="Bevan M."/>
            <person name="Bancroft I."/>
            <person name="Minx P."/>
            <person name="Cordum H."/>
            <person name="Wilson R."/>
            <person name="Cheng Z."/>
            <person name="Jin W."/>
            <person name="Jiang J."/>
            <person name="Leong S.A."/>
            <person name="Iwama H."/>
            <person name="Gojobori T."/>
            <person name="Itoh T."/>
            <person name="Niimura Y."/>
            <person name="Fujii Y."/>
            <person name="Habara T."/>
            <person name="Sakai H."/>
            <person name="Sato Y."/>
            <person name="Wilson G."/>
            <person name="Kumar K."/>
            <person name="McCouch S."/>
            <person name="Juretic N."/>
            <person name="Hoen D."/>
            <person name="Wright S."/>
            <person name="Bruskiewich R."/>
            <person name="Bureau T."/>
            <person name="Miyao A."/>
            <person name="Hirochika H."/>
            <person name="Nishikawa T."/>
            <person name="Kadowaki K."/>
            <person name="Sugiura M."/>
            <person name="Burr B."/>
            <person name="Sasaki T."/>
        </authorList>
    </citation>
    <scope>NUCLEOTIDE SEQUENCE [LARGE SCALE GENOMIC DNA]</scope>
    <source>
        <strain evidence="3">cv. Nipponbare</strain>
    </source>
</reference>
<reference evidence="3" key="2">
    <citation type="journal article" date="2008" name="Nucleic Acids Res.">
        <title>The rice annotation project database (RAP-DB): 2008 update.</title>
        <authorList>
            <consortium name="The rice annotation project (RAP)"/>
        </authorList>
    </citation>
    <scope>GENOME REANNOTATION</scope>
    <source>
        <strain evidence="3">cv. Nipponbare</strain>
    </source>
</reference>
<proteinExistence type="predicted"/>
<dbReference type="AlphaFoldDB" id="Q6YZM3"/>
<organism evidence="2 3">
    <name type="scientific">Oryza sativa subsp. japonica</name>
    <name type="common">Rice</name>
    <dbReference type="NCBI Taxonomy" id="39947"/>
    <lineage>
        <taxon>Eukaryota</taxon>
        <taxon>Viridiplantae</taxon>
        <taxon>Streptophyta</taxon>
        <taxon>Embryophyta</taxon>
        <taxon>Tracheophyta</taxon>
        <taxon>Spermatophyta</taxon>
        <taxon>Magnoliopsida</taxon>
        <taxon>Liliopsida</taxon>
        <taxon>Poales</taxon>
        <taxon>Poaceae</taxon>
        <taxon>BOP clade</taxon>
        <taxon>Oryzoideae</taxon>
        <taxon>Oryzeae</taxon>
        <taxon>Oryzinae</taxon>
        <taxon>Oryza</taxon>
        <taxon>Oryza sativa</taxon>
    </lineage>
</organism>
<feature type="region of interest" description="Disordered" evidence="1">
    <location>
        <begin position="1"/>
        <end position="50"/>
    </location>
</feature>
<accession>Q6YZM3</accession>
<feature type="compositionally biased region" description="Basic and acidic residues" evidence="1">
    <location>
        <begin position="22"/>
        <end position="38"/>
    </location>
</feature>
<evidence type="ECO:0000256" key="1">
    <source>
        <dbReference type="SAM" id="MobiDB-lite"/>
    </source>
</evidence>
<dbReference type="Proteomes" id="UP000000763">
    <property type="component" value="Chromosome 8"/>
</dbReference>
<evidence type="ECO:0000313" key="2">
    <source>
        <dbReference type="EMBL" id="BAD03760.1"/>
    </source>
</evidence>
<protein>
    <submittedName>
        <fullName evidence="2">Uncharacterized protein</fullName>
    </submittedName>
</protein>
<evidence type="ECO:0000313" key="3">
    <source>
        <dbReference type="Proteomes" id="UP000000763"/>
    </source>
</evidence>
<name>Q6YZM3_ORYSJ</name>
<sequence>MGGIEGRKVPIGIDGMDGDGDGDGRGWRRPSVERRWGREPQIPHPVAVAD</sequence>
<dbReference type="EMBL" id="AP005520">
    <property type="protein sequence ID" value="BAD03760.1"/>
    <property type="molecule type" value="Genomic_DNA"/>
</dbReference>